<dbReference type="AlphaFoldDB" id="A0A1F5NQ08"/>
<comment type="caution">
    <text evidence="1">The sequence shown here is derived from an EMBL/GenBank/DDBJ whole genome shotgun (WGS) entry which is preliminary data.</text>
</comment>
<dbReference type="EMBL" id="MFEJ01000029">
    <property type="protein sequence ID" value="OGE79761.1"/>
    <property type="molecule type" value="Genomic_DNA"/>
</dbReference>
<gene>
    <name evidence="1" type="ORF">A2660_02100</name>
</gene>
<proteinExistence type="predicted"/>
<protein>
    <recommendedName>
        <fullName evidence="3">PsbP C-terminal domain-containing protein</fullName>
    </recommendedName>
</protein>
<reference evidence="1 2" key="1">
    <citation type="journal article" date="2016" name="Nat. Commun.">
        <title>Thousands of microbial genomes shed light on interconnected biogeochemical processes in an aquifer system.</title>
        <authorList>
            <person name="Anantharaman K."/>
            <person name="Brown C.T."/>
            <person name="Hug L.A."/>
            <person name="Sharon I."/>
            <person name="Castelle C.J."/>
            <person name="Probst A.J."/>
            <person name="Thomas B.C."/>
            <person name="Singh A."/>
            <person name="Wilkins M.J."/>
            <person name="Karaoz U."/>
            <person name="Brodie E.L."/>
            <person name="Williams K.H."/>
            <person name="Hubbard S.S."/>
            <person name="Banfield J.F."/>
        </authorList>
    </citation>
    <scope>NUCLEOTIDE SEQUENCE [LARGE SCALE GENOMIC DNA]</scope>
</reference>
<sequence length="222" mass="25468">MIGVLLLVVVVGTYFWWQEIKKTVNSEQITDNSQLVSDNNSQASTSDWQTYTNTEYGFEFKIPKDWEELKGSGDLVNNRWISFGIFNLRTDSESAYPVRGDISFQAQGWNIQEDTLVSTGKTEQLDFNQWFEKFHKVKEYAEHDFAINNVVIKELTFYGKSAIIQDYEYIQVNEGAPPAIKELYISLGPNEVLTLSISSPMPEGRQLVAVFDQILSTFKFTK</sequence>
<evidence type="ECO:0000313" key="2">
    <source>
        <dbReference type="Proteomes" id="UP000176233"/>
    </source>
</evidence>
<dbReference type="Proteomes" id="UP000176233">
    <property type="component" value="Unassembled WGS sequence"/>
</dbReference>
<evidence type="ECO:0000313" key="1">
    <source>
        <dbReference type="EMBL" id="OGE79761.1"/>
    </source>
</evidence>
<organism evidence="1 2">
    <name type="scientific">Candidatus Doudnabacteria bacterium RIFCSPHIGHO2_01_FULL_45_18</name>
    <dbReference type="NCBI Taxonomy" id="1817823"/>
    <lineage>
        <taxon>Bacteria</taxon>
        <taxon>Candidatus Doudnaibacteriota</taxon>
    </lineage>
</organism>
<name>A0A1F5NQ08_9BACT</name>
<accession>A0A1F5NQ08</accession>
<evidence type="ECO:0008006" key="3">
    <source>
        <dbReference type="Google" id="ProtNLM"/>
    </source>
</evidence>